<organism evidence="2">
    <name type="scientific">marine sediment metagenome</name>
    <dbReference type="NCBI Taxonomy" id="412755"/>
    <lineage>
        <taxon>unclassified sequences</taxon>
        <taxon>metagenomes</taxon>
        <taxon>ecological metagenomes</taxon>
    </lineage>
</organism>
<accession>A0A0F9AAM0</accession>
<proteinExistence type="predicted"/>
<evidence type="ECO:0000313" key="2">
    <source>
        <dbReference type="EMBL" id="KKK75539.1"/>
    </source>
</evidence>
<sequence>MARNARSCRGNWQLSLAFPALRLGLRGGVPLPSIARNPVSVPALNGGRRKAVSKAADAGTPAAKGAAMTEPSQPDTDSSTGTMILGVQCAC</sequence>
<gene>
    <name evidence="2" type="ORF">LCGC14_2872730</name>
</gene>
<name>A0A0F9AAM0_9ZZZZ</name>
<protein>
    <submittedName>
        <fullName evidence="2">Uncharacterized protein</fullName>
    </submittedName>
</protein>
<evidence type="ECO:0000256" key="1">
    <source>
        <dbReference type="SAM" id="MobiDB-lite"/>
    </source>
</evidence>
<comment type="caution">
    <text evidence="2">The sequence shown here is derived from an EMBL/GenBank/DDBJ whole genome shotgun (WGS) entry which is preliminary data.</text>
</comment>
<feature type="non-terminal residue" evidence="2">
    <location>
        <position position="91"/>
    </location>
</feature>
<dbReference type="AlphaFoldDB" id="A0A0F9AAM0"/>
<feature type="compositionally biased region" description="Low complexity" evidence="1">
    <location>
        <begin position="56"/>
        <end position="67"/>
    </location>
</feature>
<reference evidence="2" key="1">
    <citation type="journal article" date="2015" name="Nature">
        <title>Complex archaea that bridge the gap between prokaryotes and eukaryotes.</title>
        <authorList>
            <person name="Spang A."/>
            <person name="Saw J.H."/>
            <person name="Jorgensen S.L."/>
            <person name="Zaremba-Niedzwiedzka K."/>
            <person name="Martijn J."/>
            <person name="Lind A.E."/>
            <person name="van Eijk R."/>
            <person name="Schleper C."/>
            <person name="Guy L."/>
            <person name="Ettema T.J."/>
        </authorList>
    </citation>
    <scope>NUCLEOTIDE SEQUENCE</scope>
</reference>
<dbReference type="EMBL" id="LAZR01055819">
    <property type="protein sequence ID" value="KKK75539.1"/>
    <property type="molecule type" value="Genomic_DNA"/>
</dbReference>
<feature type="region of interest" description="Disordered" evidence="1">
    <location>
        <begin position="56"/>
        <end position="81"/>
    </location>
</feature>
<feature type="compositionally biased region" description="Polar residues" evidence="1">
    <location>
        <begin position="70"/>
        <end position="81"/>
    </location>
</feature>